<dbReference type="Gene3D" id="2.60.40.3440">
    <property type="match status" value="2"/>
</dbReference>
<name>A0A5C8ZUG8_9GAMM</name>
<dbReference type="InterPro" id="IPR040853">
    <property type="entry name" value="RapA2_cadherin-like"/>
</dbReference>
<evidence type="ECO:0000256" key="1">
    <source>
        <dbReference type="SAM" id="SignalP"/>
    </source>
</evidence>
<dbReference type="Pfam" id="PF17803">
    <property type="entry name" value="Cadherin_4"/>
    <property type="match status" value="1"/>
</dbReference>
<feature type="domain" description="Bacterial Ig-like" evidence="2">
    <location>
        <begin position="308"/>
        <end position="389"/>
    </location>
</feature>
<dbReference type="InterPro" id="IPR013783">
    <property type="entry name" value="Ig-like_fold"/>
</dbReference>
<dbReference type="RefSeq" id="WP_148069392.1">
    <property type="nucleotide sequence ID" value="NZ_VRZA01000005.1"/>
</dbReference>
<dbReference type="InterPro" id="IPR032109">
    <property type="entry name" value="Big_3_5"/>
</dbReference>
<evidence type="ECO:0000259" key="3">
    <source>
        <dbReference type="Pfam" id="PF17803"/>
    </source>
</evidence>
<feature type="domain" description="RapA2 cadherin-like" evidence="3">
    <location>
        <begin position="695"/>
        <end position="765"/>
    </location>
</feature>
<reference evidence="4 5" key="1">
    <citation type="submission" date="2019-08" db="EMBL/GenBank/DDBJ databases">
        <title>Parahaliea maris sp. nov., isolated from the surface seawater.</title>
        <authorList>
            <person name="Liu Y."/>
        </authorList>
    </citation>
    <scope>NUCLEOTIDE SEQUENCE [LARGE SCALE GENOMIC DNA]</scope>
    <source>
        <strain evidence="4 5">HSLHS9</strain>
    </source>
</reference>
<evidence type="ECO:0000259" key="2">
    <source>
        <dbReference type="Pfam" id="PF16640"/>
    </source>
</evidence>
<keyword evidence="5" id="KW-1185">Reference proteome</keyword>
<organism evidence="4 5">
    <name type="scientific">Parahaliea maris</name>
    <dbReference type="NCBI Taxonomy" id="2716870"/>
    <lineage>
        <taxon>Bacteria</taxon>
        <taxon>Pseudomonadati</taxon>
        <taxon>Pseudomonadota</taxon>
        <taxon>Gammaproteobacteria</taxon>
        <taxon>Cellvibrionales</taxon>
        <taxon>Halieaceae</taxon>
        <taxon>Parahaliea</taxon>
    </lineage>
</organism>
<sequence length="1346" mass="137750">MPLTILRRCCRNSLTSVAVLLAIVTAQPLSAAITIQAPFNNTYSAVELGAINGLPQRYGGLTFKPGDPNTILIGGQANDAAGRFYEVPLIRDPVSRKITGFGTPVATGFGANNDGGVAYHPSGILLYSRYSNNEIGMVARGSHTQDRSVALSTIGVAASPGALTFVPADLNGGGRLKAMSYSGARFYDIEYENDGNGTFRLTAATQTATLTGGPEGMIYLPQGSPEFGATQTLLVTEYGNNAIAAYQIDAGGNPISSTRRVFLSGLTGGEGAAIDPVTGDFLFSTFGNPNQVVRVEGFLPPASVALASSANPAKETLLVTFTATISGQGSITGSVTFRDGSTPISGCINLSVASSQATCTTSALTIGSHQINATYSGNATNATGTGSLSQVINPLNTAPVAGPSSLKTVVNFALGGTLVGSDIDGDSLSFTLAPGSGPAHGTVTGLDPLTGDFLYTPNAGYTGADAFAYTVTEIRSDALPVLSSTGQMQITVLPPPPGFPGNRVPLPADDFYETEKGIVLTVQPDGVLANDVDLDKQPLKISGLPVAGREPLHGTVVATSGGGFTYTPDPGYIGVDQFDYEVSDGTDIAIATVNLIIKDNGVNVIPRAVDDAYNTPDNVPLTVASRGVLANDVDADKRQPLRVVLEFPPTLGTVSLAPNGGFTYTTSGQCSVADTQLTDSFTYLTSDGIDFSSPATVTITIHCTNQLPTSVNDVYSTPSDTELFVPASGILANDQDPESNPLQVSSATSTTGGALALFSDGSFRYQPGPPSAPGVNYQDSFTYRASDGLGESTNQATVTINVTAANLPPLAGNDLYTVVENTTLTIPAPGLLGNDIDPESHALTPLGFTPPANGLLHTLPGGGFEYIPNAGYVGLDSFTYRVSDGRDESNQATVSLVVLASGINAPPVAVNDAFVVQFGQTLSVPAPGLLANDSDPDLNQPVGVALLSQPVAGTVALTSGGGFNYTPAPAANCATDQQVSFTYAATDGIDDSSPATVTITIRCSNLPPSATADTFSTPRDTELVIGAPGLLLNDSDPDGNLLTAVITTYPASGALALQADGSFRYLPAPGFDGQDSFTYRVSDGADDSGDATVTIDVTPVNVPPLAGNDPATGTAYITEQNRTLSVPGPGVLANDIDPDGNVLSALLASQPAHGTLQFFKDGGFLYLPDPNYVGLDSFTYQASDGADAGSAATVVIQVTPAAVNTPPIASDDSYTGPFGQLLSVQGPGPLANDVNPDGAQPLRMVLATQPAAGGAVKLTTGGGFDYTPPAGIACTPGLSDTFTYFANDGTDNSASAATVTINLTCAPAAAPTSIPVMNRWLLLLLAFGVSALVWLRVQPKPAKPAG</sequence>
<accession>A0A5C8ZUG8</accession>
<proteinExistence type="predicted"/>
<dbReference type="NCBIfam" id="NF012211">
    <property type="entry name" value="tand_rpt_95"/>
    <property type="match status" value="8"/>
</dbReference>
<dbReference type="NCBIfam" id="TIGR01965">
    <property type="entry name" value="VCBS_repeat"/>
    <property type="match status" value="1"/>
</dbReference>
<dbReference type="Pfam" id="PF16640">
    <property type="entry name" value="Big_3_5"/>
    <property type="match status" value="1"/>
</dbReference>
<evidence type="ECO:0000313" key="4">
    <source>
        <dbReference type="EMBL" id="TXS92153.1"/>
    </source>
</evidence>
<dbReference type="Pfam" id="PF17963">
    <property type="entry name" value="Big_9"/>
    <property type="match status" value="7"/>
</dbReference>
<evidence type="ECO:0000313" key="5">
    <source>
        <dbReference type="Proteomes" id="UP000321039"/>
    </source>
</evidence>
<comment type="caution">
    <text evidence="4">The sequence shown here is derived from an EMBL/GenBank/DDBJ whole genome shotgun (WGS) entry which is preliminary data.</text>
</comment>
<gene>
    <name evidence="4" type="ORF">FV139_15670</name>
</gene>
<dbReference type="Gene3D" id="2.60.40.10">
    <property type="entry name" value="Immunoglobulins"/>
    <property type="match status" value="1"/>
</dbReference>
<dbReference type="EMBL" id="VRZA01000005">
    <property type="protein sequence ID" value="TXS92153.1"/>
    <property type="molecule type" value="Genomic_DNA"/>
</dbReference>
<dbReference type="SUPFAM" id="SSF63829">
    <property type="entry name" value="Calcium-dependent phosphotriesterase"/>
    <property type="match status" value="1"/>
</dbReference>
<keyword evidence="1" id="KW-0732">Signal</keyword>
<dbReference type="InterPro" id="IPR010221">
    <property type="entry name" value="VCBS_dom"/>
</dbReference>
<protein>
    <submittedName>
        <fullName evidence="4">Tandem-95 repeat protein</fullName>
    </submittedName>
</protein>
<dbReference type="Gene3D" id="2.60.40.2810">
    <property type="match status" value="4"/>
</dbReference>
<feature type="chain" id="PRO_5023040931" evidence="1">
    <location>
        <begin position="32"/>
        <end position="1346"/>
    </location>
</feature>
<dbReference type="Proteomes" id="UP000321039">
    <property type="component" value="Unassembled WGS sequence"/>
</dbReference>
<feature type="signal peptide" evidence="1">
    <location>
        <begin position="1"/>
        <end position="31"/>
    </location>
</feature>